<protein>
    <submittedName>
        <fullName evidence="2">Uncharacterized protein</fullName>
    </submittedName>
</protein>
<reference evidence="3" key="1">
    <citation type="journal article" date="2019" name="Int. J. Syst. Evol. Microbiol.">
        <title>The Global Catalogue of Microorganisms (GCM) 10K type strain sequencing project: providing services to taxonomists for standard genome sequencing and annotation.</title>
        <authorList>
            <consortium name="The Broad Institute Genomics Platform"/>
            <consortium name="The Broad Institute Genome Sequencing Center for Infectious Disease"/>
            <person name="Wu L."/>
            <person name="Ma J."/>
        </authorList>
    </citation>
    <scope>NUCLEOTIDE SEQUENCE [LARGE SCALE GENOMIC DNA]</scope>
    <source>
        <strain evidence="3">CGMCC 4.7242</strain>
    </source>
</reference>
<dbReference type="Proteomes" id="UP001597353">
    <property type="component" value="Unassembled WGS sequence"/>
</dbReference>
<name>A0ABW4S5Q0_9RHOB</name>
<dbReference type="EMBL" id="JBHUGH010000005">
    <property type="protein sequence ID" value="MFD1911932.1"/>
    <property type="molecule type" value="Genomic_DNA"/>
</dbReference>
<gene>
    <name evidence="2" type="ORF">ACFSGJ_06855</name>
</gene>
<sequence>MARPTKPVDRKETKRSLGIIVVLALILAAAGLYACSWQGEGTSMPEVDAETLLPPEGAVPGGETPGSEGPTTDTSEPQAPTVDEPAAPAAPAN</sequence>
<evidence type="ECO:0000313" key="3">
    <source>
        <dbReference type="Proteomes" id="UP001597353"/>
    </source>
</evidence>
<proteinExistence type="predicted"/>
<dbReference type="PROSITE" id="PS51257">
    <property type="entry name" value="PROKAR_LIPOPROTEIN"/>
    <property type="match status" value="1"/>
</dbReference>
<comment type="caution">
    <text evidence="2">The sequence shown here is derived from an EMBL/GenBank/DDBJ whole genome shotgun (WGS) entry which is preliminary data.</text>
</comment>
<feature type="compositionally biased region" description="Low complexity" evidence="1">
    <location>
        <begin position="65"/>
        <end position="75"/>
    </location>
</feature>
<feature type="region of interest" description="Disordered" evidence="1">
    <location>
        <begin position="39"/>
        <end position="93"/>
    </location>
</feature>
<keyword evidence="3" id="KW-1185">Reference proteome</keyword>
<organism evidence="2 3">
    <name type="scientific">Halodurantibacterium flavum</name>
    <dbReference type="NCBI Taxonomy" id="1382802"/>
    <lineage>
        <taxon>Bacteria</taxon>
        <taxon>Pseudomonadati</taxon>
        <taxon>Pseudomonadota</taxon>
        <taxon>Alphaproteobacteria</taxon>
        <taxon>Rhodobacterales</taxon>
        <taxon>Paracoccaceae</taxon>
        <taxon>Halodurantibacterium</taxon>
    </lineage>
</organism>
<evidence type="ECO:0000256" key="1">
    <source>
        <dbReference type="SAM" id="MobiDB-lite"/>
    </source>
</evidence>
<dbReference type="RefSeq" id="WP_390260249.1">
    <property type="nucleotide sequence ID" value="NZ_JBHUGH010000005.1"/>
</dbReference>
<evidence type="ECO:0000313" key="2">
    <source>
        <dbReference type="EMBL" id="MFD1911932.1"/>
    </source>
</evidence>
<accession>A0ABW4S5Q0</accession>